<dbReference type="InParanoid" id="A0A7J7D8V4"/>
<dbReference type="AlphaFoldDB" id="A0A7J7D8V4"/>
<gene>
    <name evidence="2" type="ORF">HS088_TW09G00793</name>
</gene>
<evidence type="ECO:0000313" key="2">
    <source>
        <dbReference type="EMBL" id="KAF5742734.1"/>
    </source>
</evidence>
<protein>
    <submittedName>
        <fullName evidence="2">C-terminal domain small phosphatase isoform X2</fullName>
    </submittedName>
</protein>
<dbReference type="InterPro" id="IPR023214">
    <property type="entry name" value="HAD_sf"/>
</dbReference>
<evidence type="ECO:0000313" key="3">
    <source>
        <dbReference type="Proteomes" id="UP000593562"/>
    </source>
</evidence>
<dbReference type="SUPFAM" id="SSF56784">
    <property type="entry name" value="HAD-like"/>
    <property type="match status" value="1"/>
</dbReference>
<evidence type="ECO:0000256" key="1">
    <source>
        <dbReference type="SAM" id="MobiDB-lite"/>
    </source>
</evidence>
<proteinExistence type="predicted"/>
<dbReference type="Gene3D" id="3.40.50.1000">
    <property type="entry name" value="HAD superfamily/HAD-like"/>
    <property type="match status" value="1"/>
</dbReference>
<reference evidence="2 3" key="1">
    <citation type="journal article" date="2020" name="Nat. Commun.">
        <title>Genome of Tripterygium wilfordii and identification of cytochrome P450 involved in triptolide biosynthesis.</title>
        <authorList>
            <person name="Tu L."/>
            <person name="Su P."/>
            <person name="Zhang Z."/>
            <person name="Gao L."/>
            <person name="Wang J."/>
            <person name="Hu T."/>
            <person name="Zhou J."/>
            <person name="Zhang Y."/>
            <person name="Zhao Y."/>
            <person name="Liu Y."/>
            <person name="Song Y."/>
            <person name="Tong Y."/>
            <person name="Lu Y."/>
            <person name="Yang J."/>
            <person name="Xu C."/>
            <person name="Jia M."/>
            <person name="Peters R.J."/>
            <person name="Huang L."/>
            <person name="Gao W."/>
        </authorList>
    </citation>
    <scope>NUCLEOTIDE SEQUENCE [LARGE SCALE GENOMIC DNA]</scope>
    <source>
        <strain evidence="3">cv. XIE 37</strain>
        <tissue evidence="2">Leaf</tissue>
    </source>
</reference>
<accession>A0A7J7D8V4</accession>
<dbReference type="InterPro" id="IPR036412">
    <property type="entry name" value="HAD-like_sf"/>
</dbReference>
<dbReference type="EMBL" id="JAAARO010000009">
    <property type="protein sequence ID" value="KAF5742734.1"/>
    <property type="molecule type" value="Genomic_DNA"/>
</dbReference>
<sequence>MDSMAQVEGPTEIASEDPSQVSELGGEENLLPPVYHFPESASSKKKLLVLDVNGILADIVSHSSKKNYIKIVGQKMDQTHCTNTGLKTLENEDKPLFLKERKEMWNAFEEYNATNTLLVDDSPYKALKNPAHTVIFPKSYNHMDVNDFSLGDNGDLRMYLKDLVNASNVQDYVRQHPFGQPTITRTDKNLNFYSHKILANSTYGQKNEKDAIGQA</sequence>
<feature type="region of interest" description="Disordered" evidence="1">
    <location>
        <begin position="1"/>
        <end position="26"/>
    </location>
</feature>
<keyword evidence="3" id="KW-1185">Reference proteome</keyword>
<name>A0A7J7D8V4_TRIWF</name>
<comment type="caution">
    <text evidence="2">The sequence shown here is derived from an EMBL/GenBank/DDBJ whole genome shotgun (WGS) entry which is preliminary data.</text>
</comment>
<dbReference type="Proteomes" id="UP000593562">
    <property type="component" value="Unassembled WGS sequence"/>
</dbReference>
<organism evidence="2 3">
    <name type="scientific">Tripterygium wilfordii</name>
    <name type="common">Thunder God vine</name>
    <dbReference type="NCBI Taxonomy" id="458696"/>
    <lineage>
        <taxon>Eukaryota</taxon>
        <taxon>Viridiplantae</taxon>
        <taxon>Streptophyta</taxon>
        <taxon>Embryophyta</taxon>
        <taxon>Tracheophyta</taxon>
        <taxon>Spermatophyta</taxon>
        <taxon>Magnoliopsida</taxon>
        <taxon>eudicotyledons</taxon>
        <taxon>Gunneridae</taxon>
        <taxon>Pentapetalae</taxon>
        <taxon>rosids</taxon>
        <taxon>fabids</taxon>
        <taxon>Celastrales</taxon>
        <taxon>Celastraceae</taxon>
        <taxon>Tripterygium</taxon>
    </lineage>
</organism>